<dbReference type="GO" id="GO:0051213">
    <property type="term" value="F:dioxygenase activity"/>
    <property type="evidence" value="ECO:0007669"/>
    <property type="project" value="UniProtKB-KW"/>
</dbReference>
<dbReference type="InterPro" id="IPR029068">
    <property type="entry name" value="Glyas_Bleomycin-R_OHBP_Dase"/>
</dbReference>
<dbReference type="PROSITE" id="PS51819">
    <property type="entry name" value="VOC"/>
    <property type="match status" value="1"/>
</dbReference>
<dbReference type="SUPFAM" id="SSF54593">
    <property type="entry name" value="Glyoxalase/Bleomycin resistance protein/Dihydroxybiphenyl dioxygenase"/>
    <property type="match status" value="1"/>
</dbReference>
<reference evidence="3 4" key="1">
    <citation type="submission" date="2016-10" db="EMBL/GenBank/DDBJ databases">
        <authorList>
            <person name="de Groot N.N."/>
        </authorList>
    </citation>
    <scope>NUCLEOTIDE SEQUENCE [LARGE SCALE GENOMIC DNA]</scope>
    <source>
        <strain evidence="3 4">CGMCC 1.10449</strain>
    </source>
</reference>
<evidence type="ECO:0000313" key="3">
    <source>
        <dbReference type="EMBL" id="SDR00646.1"/>
    </source>
</evidence>
<gene>
    <name evidence="3" type="ORF">SAMN05216231_3227</name>
</gene>
<proteinExistence type="predicted"/>
<dbReference type="CDD" id="cd08353">
    <property type="entry name" value="VOC_like"/>
    <property type="match status" value="1"/>
</dbReference>
<dbReference type="Proteomes" id="UP000199444">
    <property type="component" value="Unassembled WGS sequence"/>
</dbReference>
<dbReference type="GO" id="GO:0004493">
    <property type="term" value="F:methylmalonyl-CoA epimerase activity"/>
    <property type="evidence" value="ECO:0007669"/>
    <property type="project" value="TreeGrafter"/>
</dbReference>
<dbReference type="RefSeq" id="WP_092493984.1">
    <property type="nucleotide sequence ID" value="NZ_FNKD01000004.1"/>
</dbReference>
<feature type="domain" description="VOC" evidence="2">
    <location>
        <begin position="5"/>
        <end position="143"/>
    </location>
</feature>
<dbReference type="InterPro" id="IPR037523">
    <property type="entry name" value="VOC_core"/>
</dbReference>
<dbReference type="STRING" id="553311.SAMN05216231_3227"/>
<dbReference type="PANTHER" id="PTHR43048">
    <property type="entry name" value="METHYLMALONYL-COA EPIMERASE"/>
    <property type="match status" value="1"/>
</dbReference>
<evidence type="ECO:0000256" key="1">
    <source>
        <dbReference type="ARBA" id="ARBA00022723"/>
    </source>
</evidence>
<organism evidence="3 4">
    <name type="scientific">Virgibacillus salinus</name>
    <dbReference type="NCBI Taxonomy" id="553311"/>
    <lineage>
        <taxon>Bacteria</taxon>
        <taxon>Bacillati</taxon>
        <taxon>Bacillota</taxon>
        <taxon>Bacilli</taxon>
        <taxon>Bacillales</taxon>
        <taxon>Bacillaceae</taxon>
        <taxon>Virgibacillus</taxon>
    </lineage>
</organism>
<keyword evidence="3" id="KW-0223">Dioxygenase</keyword>
<dbReference type="InterPro" id="IPR051785">
    <property type="entry name" value="MMCE/EMCE_epimerase"/>
</dbReference>
<dbReference type="Pfam" id="PF00903">
    <property type="entry name" value="Glyoxalase"/>
    <property type="match status" value="1"/>
</dbReference>
<dbReference type="Gene3D" id="3.10.180.10">
    <property type="entry name" value="2,3-Dihydroxybiphenyl 1,2-Dioxygenase, domain 1"/>
    <property type="match status" value="1"/>
</dbReference>
<protein>
    <submittedName>
        <fullName evidence="3">Catechol 2,3-dioxygenase</fullName>
    </submittedName>
</protein>
<dbReference type="AlphaFoldDB" id="A0A1H1FJK5"/>
<name>A0A1H1FJK5_9BACI</name>
<accession>A0A1H1FJK5</accession>
<dbReference type="PANTHER" id="PTHR43048:SF5">
    <property type="entry name" value="BLR5325 PROTEIN"/>
    <property type="match status" value="1"/>
</dbReference>
<keyword evidence="4" id="KW-1185">Reference proteome</keyword>
<keyword evidence="1" id="KW-0479">Metal-binding</keyword>
<evidence type="ECO:0000313" key="4">
    <source>
        <dbReference type="Proteomes" id="UP000199444"/>
    </source>
</evidence>
<dbReference type="GO" id="GO:0046491">
    <property type="term" value="P:L-methylmalonyl-CoA metabolic process"/>
    <property type="evidence" value="ECO:0007669"/>
    <property type="project" value="TreeGrafter"/>
</dbReference>
<evidence type="ECO:0000259" key="2">
    <source>
        <dbReference type="PROSITE" id="PS51819"/>
    </source>
</evidence>
<dbReference type="GO" id="GO:0046872">
    <property type="term" value="F:metal ion binding"/>
    <property type="evidence" value="ECO:0007669"/>
    <property type="project" value="UniProtKB-KW"/>
</dbReference>
<keyword evidence="3" id="KW-0560">Oxidoreductase</keyword>
<dbReference type="EMBL" id="FNKD01000004">
    <property type="protein sequence ID" value="SDR00646.1"/>
    <property type="molecule type" value="Genomic_DNA"/>
</dbReference>
<dbReference type="InterPro" id="IPR004360">
    <property type="entry name" value="Glyas_Fos-R_dOase_dom"/>
</dbReference>
<sequence>MKIQRIDHVGVIVNDLSAAKEFFLDFGLEMLGEGEVEGEWVERIIGLDDVRETVVMLGMPDGEATLELVKFHTPSDEKGIQQSFANTLGIRHIAFAVEDIETVVAKLKKKGTELIGEIQNYENAYKLCYVRGPEGIILELAEKIR</sequence>